<dbReference type="PANTHER" id="PTHR12215">
    <property type="entry name" value="PHOSPHOPANTETHEINE TRANSFERASE"/>
    <property type="match status" value="1"/>
</dbReference>
<dbReference type="Pfam" id="PF01648">
    <property type="entry name" value="ACPS"/>
    <property type="match status" value="1"/>
</dbReference>
<evidence type="ECO:0000256" key="2">
    <source>
        <dbReference type="ARBA" id="ARBA00022679"/>
    </source>
</evidence>
<evidence type="ECO:0000259" key="3">
    <source>
        <dbReference type="Pfam" id="PF01648"/>
    </source>
</evidence>
<sequence>MYLYVTKMTETLEEVELLLNRSSRQLKKPERIHYRFLKDRLMHQLGDALIQYAIEQCAGLTPKEWEYHITTMGKVEIRSSCHIYVSISYSYPYIVCIIDNQPIGIDIEEMKDFDYKYLAKNFTTNEFNQVTTLKDFYEIWTKKESYTKLIGEGLMNGLDCYDVTQNLRFLKKHVQFTSVDYFKRLIQICHMSKHSLNFEVVPLTQLL</sequence>
<feature type="domain" description="4'-phosphopantetheinyl transferase" evidence="3">
    <location>
        <begin position="102"/>
        <end position="165"/>
    </location>
</feature>
<name>A0A0H2VEW3_STAES</name>
<dbReference type="HOGENOM" id="CLU_1304239_0_0_9"/>
<dbReference type="PATRIC" id="fig|176280.10.peg.222"/>
<dbReference type="KEGG" id="sep:SE_0244"/>
<dbReference type="SUPFAM" id="SSF56214">
    <property type="entry name" value="4'-phosphopantetheinyl transferase"/>
    <property type="match status" value="2"/>
</dbReference>
<dbReference type="EMBL" id="AE015929">
    <property type="protein sequence ID" value="AAO03841.1"/>
    <property type="molecule type" value="Genomic_DNA"/>
</dbReference>
<dbReference type="GO" id="GO:0005829">
    <property type="term" value="C:cytosol"/>
    <property type="evidence" value="ECO:0007669"/>
    <property type="project" value="TreeGrafter"/>
</dbReference>
<dbReference type="NCBIfam" id="NF047349">
    <property type="entry name" value="4PPT_AusB"/>
    <property type="match status" value="1"/>
</dbReference>
<evidence type="ECO:0000313" key="4">
    <source>
        <dbReference type="EMBL" id="AAO03841.1"/>
    </source>
</evidence>
<gene>
    <name evidence="4" type="ordered locus">SE_0244</name>
</gene>
<dbReference type="Gene3D" id="3.90.470.20">
    <property type="entry name" value="4'-phosphopantetheinyl transferase domain"/>
    <property type="match status" value="1"/>
</dbReference>
<comment type="similarity">
    <text evidence="1">Belongs to the P-Pant transferase superfamily. Gsp/Sfp/HetI/AcpT family.</text>
</comment>
<dbReference type="InterPro" id="IPR050559">
    <property type="entry name" value="P-Pant_transferase_sf"/>
</dbReference>
<dbReference type="GO" id="GO:0019878">
    <property type="term" value="P:lysine biosynthetic process via aminoadipic acid"/>
    <property type="evidence" value="ECO:0007669"/>
    <property type="project" value="TreeGrafter"/>
</dbReference>
<dbReference type="InterPro" id="IPR008278">
    <property type="entry name" value="4-PPantetheinyl_Trfase_dom"/>
</dbReference>
<dbReference type="OrthoDB" id="9808281at2"/>
<dbReference type="InterPro" id="IPR037143">
    <property type="entry name" value="4-PPantetheinyl_Trfase_dom_sf"/>
</dbReference>
<evidence type="ECO:0000256" key="1">
    <source>
        <dbReference type="ARBA" id="ARBA00010990"/>
    </source>
</evidence>
<reference evidence="4 5" key="1">
    <citation type="journal article" date="2003" name="Mol. Microbiol.">
        <title>Genome-based analysis of virulence genes in a non-biofilm-forming Staphylococcus epidermidis strain (ATCC 12228).</title>
        <authorList>
            <person name="Zhang Y.Q."/>
            <person name="Ren S.X."/>
            <person name="Li H.L."/>
            <person name="Wang Y.X."/>
            <person name="Fu G."/>
            <person name="Yang J."/>
            <person name="Qin Z.Q."/>
            <person name="Miao Y.G."/>
            <person name="Wang W.Y."/>
            <person name="Chen R.S."/>
            <person name="Shen Y."/>
            <person name="Chen Z."/>
            <person name="Yuan Z.H."/>
            <person name="Zhao G.P."/>
            <person name="Qu D."/>
            <person name="Danchin A."/>
            <person name="Wen Y.M."/>
        </authorList>
    </citation>
    <scope>NUCLEOTIDE SEQUENCE [LARGE SCALE GENOMIC DNA]</scope>
    <source>
        <strain evidence="5">ATCC 12228 / FDA PCI 1200</strain>
    </source>
</reference>
<proteinExistence type="inferred from homology"/>
<dbReference type="GO" id="GO:0000287">
    <property type="term" value="F:magnesium ion binding"/>
    <property type="evidence" value="ECO:0007669"/>
    <property type="project" value="InterPro"/>
</dbReference>
<dbReference type="PANTHER" id="PTHR12215:SF10">
    <property type="entry name" value="L-AMINOADIPATE-SEMIALDEHYDE DEHYDROGENASE-PHOSPHOPANTETHEINYL TRANSFERASE"/>
    <property type="match status" value="1"/>
</dbReference>
<organism evidence="4 5">
    <name type="scientific">Staphylococcus epidermidis (strain ATCC 12228 / FDA PCI 1200)</name>
    <dbReference type="NCBI Taxonomy" id="176280"/>
    <lineage>
        <taxon>Bacteria</taxon>
        <taxon>Bacillati</taxon>
        <taxon>Bacillota</taxon>
        <taxon>Bacilli</taxon>
        <taxon>Bacillales</taxon>
        <taxon>Staphylococcaceae</taxon>
        <taxon>Staphylococcus</taxon>
    </lineage>
</organism>
<dbReference type="GeneID" id="50017640"/>
<evidence type="ECO:0000313" key="5">
    <source>
        <dbReference type="Proteomes" id="UP000001411"/>
    </source>
</evidence>
<dbReference type="GO" id="GO:0008897">
    <property type="term" value="F:holo-[acyl-carrier-protein] synthase activity"/>
    <property type="evidence" value="ECO:0007669"/>
    <property type="project" value="InterPro"/>
</dbReference>
<accession>A0A0H2VEW3</accession>
<dbReference type="RefSeq" id="WP_001830554.1">
    <property type="nucleotide sequence ID" value="NC_004461.1"/>
</dbReference>
<dbReference type="eggNOG" id="COG2091">
    <property type="taxonomic scope" value="Bacteria"/>
</dbReference>
<dbReference type="AlphaFoldDB" id="A0A0H2VEW3"/>
<protein>
    <recommendedName>
        <fullName evidence="3">4'-phosphopantetheinyl transferase domain-containing protein</fullName>
    </recommendedName>
</protein>
<dbReference type="Proteomes" id="UP000001411">
    <property type="component" value="Chromosome"/>
</dbReference>
<keyword evidence="2" id="KW-0808">Transferase</keyword>